<dbReference type="Pfam" id="PF18949">
    <property type="entry name" value="DUF5693"/>
    <property type="match status" value="1"/>
</dbReference>
<dbReference type="InterPro" id="IPR043748">
    <property type="entry name" value="DUF5693"/>
</dbReference>
<dbReference type="AlphaFoldDB" id="A0A4R1PWV8"/>
<comment type="caution">
    <text evidence="2">The sequence shown here is derived from an EMBL/GenBank/DDBJ whole genome shotgun (WGS) entry which is preliminary data.</text>
</comment>
<evidence type="ECO:0000313" key="3">
    <source>
        <dbReference type="Proteomes" id="UP000295063"/>
    </source>
</evidence>
<dbReference type="EMBL" id="SLUI01000009">
    <property type="protein sequence ID" value="TCL36148.1"/>
    <property type="molecule type" value="Genomic_DNA"/>
</dbReference>
<keyword evidence="1" id="KW-0472">Membrane</keyword>
<accession>A0A4R1PWV8</accession>
<feature type="transmembrane region" description="Helical" evidence="1">
    <location>
        <begin position="585"/>
        <end position="603"/>
    </location>
</feature>
<reference evidence="2 3" key="1">
    <citation type="submission" date="2019-03" db="EMBL/GenBank/DDBJ databases">
        <title>Genomic Encyclopedia of Type Strains, Phase IV (KMG-IV): sequencing the most valuable type-strain genomes for metagenomic binning, comparative biology and taxonomic classification.</title>
        <authorList>
            <person name="Goeker M."/>
        </authorList>
    </citation>
    <scope>NUCLEOTIDE SEQUENCE [LARGE SCALE GENOMIC DNA]</scope>
    <source>
        <strain evidence="2 3">DSM 15969</strain>
    </source>
</reference>
<gene>
    <name evidence="2" type="ORF">EV210_10997</name>
</gene>
<feature type="transmembrane region" description="Helical" evidence="1">
    <location>
        <begin position="6"/>
        <end position="26"/>
    </location>
</feature>
<dbReference type="RefSeq" id="WP_132081835.1">
    <property type="nucleotide sequence ID" value="NZ_SLUI01000009.1"/>
</dbReference>
<name>A0A4R1PWV8_9FIRM</name>
<feature type="transmembrane region" description="Helical" evidence="1">
    <location>
        <begin position="641"/>
        <end position="661"/>
    </location>
</feature>
<feature type="transmembrane region" description="Helical" evidence="1">
    <location>
        <begin position="491"/>
        <end position="509"/>
    </location>
</feature>
<dbReference type="OrthoDB" id="3805529at2"/>
<sequence>MADFKYNRVLLAMMLVGLIAALMINWQRHTVEENSSRVELVMDYEDIMELAHTEGESAESLFQQFKEAGITTLAVYDTTLEKLHKDGKLTVLAGVDVLEKNKGLQKTVSPSKVYIFANPVATADDTYTEVKSDLIRRLGAERVREIPDANHRVLEIDGNYEKLIKWNLGLSRQEIREAAGKGFFVMLRPTNFTKVEPDDVHSVFERSAGIDNVSGLMFVGDEVLGYPDLLPLTADSMKKRDMTLGLIEHPLQLQFLRQEGLTQLAVLLNYQAARVYVIPKDEQPKLKINEAIQRWVVTDQERNIRINLLRKYDKAEGNRTVIETNLDYVTGIKEGLLEKGFVLGKASTFPAYFPSPLLLALVILAATASGVLYLTQVFPFPARYQYILLACLGAVLVFPVLKGSGTLVRQMAALASAILVPALAMTWQLDRWRKRQTTGPVSLGRIVLDGAVSLTLTLLLSLVGGMYVASLLGDVRFLLEMEIFRGVKATFILPLVLITLTYLTRFPLVGPPIRSTRDIWSQTIQFLNYPVQIKTLLAAGVAAVVAWVFIGRSGHTAGVPVPAIELKLRAFLEQTMYARPREKEFLIGHPAFMVAVMAVYQRWPQGLHYVLVLLATIAQGSLVETFAHLRTPVFMSFVRALDGLAVGVVFGALAVIGLWLLQYLSGAVGRRPSAHE</sequence>
<feature type="transmembrane region" description="Helical" evidence="1">
    <location>
        <begin position="413"/>
        <end position="430"/>
    </location>
</feature>
<keyword evidence="1" id="KW-0812">Transmembrane</keyword>
<dbReference type="Proteomes" id="UP000295063">
    <property type="component" value="Unassembled WGS sequence"/>
</dbReference>
<evidence type="ECO:0000313" key="2">
    <source>
        <dbReference type="EMBL" id="TCL36148.1"/>
    </source>
</evidence>
<feature type="transmembrane region" description="Helical" evidence="1">
    <location>
        <begin position="529"/>
        <end position="550"/>
    </location>
</feature>
<keyword evidence="1" id="KW-1133">Transmembrane helix</keyword>
<protein>
    <submittedName>
        <fullName evidence="2">Uncharacterized protein</fullName>
    </submittedName>
</protein>
<feature type="transmembrane region" description="Helical" evidence="1">
    <location>
        <begin position="357"/>
        <end position="378"/>
    </location>
</feature>
<evidence type="ECO:0000256" key="1">
    <source>
        <dbReference type="SAM" id="Phobius"/>
    </source>
</evidence>
<proteinExistence type="predicted"/>
<feature type="transmembrane region" description="Helical" evidence="1">
    <location>
        <begin position="384"/>
        <end position="401"/>
    </location>
</feature>
<organism evidence="2 3">
    <name type="scientific">Anaerospora hongkongensis</name>
    <dbReference type="NCBI Taxonomy" id="244830"/>
    <lineage>
        <taxon>Bacteria</taxon>
        <taxon>Bacillati</taxon>
        <taxon>Bacillota</taxon>
        <taxon>Negativicutes</taxon>
        <taxon>Selenomonadales</taxon>
        <taxon>Sporomusaceae</taxon>
        <taxon>Anaerospora</taxon>
    </lineage>
</organism>
<feature type="transmembrane region" description="Helical" evidence="1">
    <location>
        <begin position="450"/>
        <end position="479"/>
    </location>
</feature>
<feature type="transmembrane region" description="Helical" evidence="1">
    <location>
        <begin position="609"/>
        <end position="629"/>
    </location>
</feature>
<keyword evidence="3" id="KW-1185">Reference proteome</keyword>